<dbReference type="EMBL" id="CAJFDH010000004">
    <property type="protein sequence ID" value="CAD5221864.1"/>
    <property type="molecule type" value="Genomic_DNA"/>
</dbReference>
<name>A0A811L3B6_9BILA</name>
<comment type="caution">
    <text evidence="2">The sequence shown here is derived from an EMBL/GenBank/DDBJ whole genome shotgun (WGS) entry which is preliminary data.</text>
</comment>
<evidence type="ECO:0000313" key="2">
    <source>
        <dbReference type="EMBL" id="CAD5221864.1"/>
    </source>
</evidence>
<evidence type="ECO:0000256" key="1">
    <source>
        <dbReference type="SAM" id="MobiDB-lite"/>
    </source>
</evidence>
<sequence>MSRRHRIVLTKPTSESDLDGTTNGVAGVTLDSDNLSENSGSLKTKKRRRLRKRPASQMDWQIQGTSGDEKTSGEDTTNEGHDADDEQSDWPESNTDVDVGTSSLVKKRHVRGDLMETTPEPDSASEAPPMKMARFAKPALRCRDQANGAIPPPLKRRIERFLNDTVQEEMSISHTYRIAAIRRLVNRPEIEVIKRPRGTIVLRKNT</sequence>
<feature type="compositionally biased region" description="Polar residues" evidence="1">
    <location>
        <begin position="31"/>
        <end position="41"/>
    </location>
</feature>
<keyword evidence="3" id="KW-1185">Reference proteome</keyword>
<accession>A0A811L3B6</accession>
<dbReference type="AlphaFoldDB" id="A0A811L3B6"/>
<feature type="compositionally biased region" description="Basic residues" evidence="1">
    <location>
        <begin position="43"/>
        <end position="54"/>
    </location>
</feature>
<proteinExistence type="predicted"/>
<reference evidence="2" key="1">
    <citation type="submission" date="2020-09" db="EMBL/GenBank/DDBJ databases">
        <authorList>
            <person name="Kikuchi T."/>
        </authorList>
    </citation>
    <scope>NUCLEOTIDE SEQUENCE</scope>
    <source>
        <strain evidence="2">SH1</strain>
    </source>
</reference>
<dbReference type="EMBL" id="CAJFCW020000004">
    <property type="protein sequence ID" value="CAG9115581.1"/>
    <property type="molecule type" value="Genomic_DNA"/>
</dbReference>
<feature type="region of interest" description="Disordered" evidence="1">
    <location>
        <begin position="1"/>
        <end position="102"/>
    </location>
</feature>
<feature type="compositionally biased region" description="Polar residues" evidence="1">
    <location>
        <begin position="11"/>
        <end position="24"/>
    </location>
</feature>
<feature type="compositionally biased region" description="Polar residues" evidence="1">
    <location>
        <begin position="90"/>
        <end position="102"/>
    </location>
</feature>
<dbReference type="Proteomes" id="UP000614601">
    <property type="component" value="Unassembled WGS sequence"/>
</dbReference>
<feature type="compositionally biased region" description="Basic and acidic residues" evidence="1">
    <location>
        <begin position="67"/>
        <end position="81"/>
    </location>
</feature>
<organism evidence="2 3">
    <name type="scientific">Bursaphelenchus okinawaensis</name>
    <dbReference type="NCBI Taxonomy" id="465554"/>
    <lineage>
        <taxon>Eukaryota</taxon>
        <taxon>Metazoa</taxon>
        <taxon>Ecdysozoa</taxon>
        <taxon>Nematoda</taxon>
        <taxon>Chromadorea</taxon>
        <taxon>Rhabditida</taxon>
        <taxon>Tylenchina</taxon>
        <taxon>Tylenchomorpha</taxon>
        <taxon>Aphelenchoidea</taxon>
        <taxon>Aphelenchoididae</taxon>
        <taxon>Bursaphelenchus</taxon>
    </lineage>
</organism>
<dbReference type="Proteomes" id="UP000783686">
    <property type="component" value="Unassembled WGS sequence"/>
</dbReference>
<dbReference type="OrthoDB" id="5832955at2759"/>
<protein>
    <submittedName>
        <fullName evidence="2">Uncharacterized protein</fullName>
    </submittedName>
</protein>
<gene>
    <name evidence="2" type="ORF">BOKJ2_LOCUS9658</name>
</gene>
<evidence type="ECO:0000313" key="3">
    <source>
        <dbReference type="Proteomes" id="UP000614601"/>
    </source>
</evidence>